<protein>
    <recommendedName>
        <fullName evidence="2">Flp pilus assembly protein RcpC/CpaB domain-containing protein</fullName>
    </recommendedName>
</protein>
<dbReference type="InterPro" id="IPR031571">
    <property type="entry name" value="RcpC_dom"/>
</dbReference>
<proteinExistence type="predicted"/>
<evidence type="ECO:0000256" key="1">
    <source>
        <dbReference type="SAM" id="MobiDB-lite"/>
    </source>
</evidence>
<organism evidence="3 4">
    <name type="scientific">Streptomyces tardus</name>
    <dbReference type="NCBI Taxonomy" id="2780544"/>
    <lineage>
        <taxon>Bacteria</taxon>
        <taxon>Bacillati</taxon>
        <taxon>Actinomycetota</taxon>
        <taxon>Actinomycetes</taxon>
        <taxon>Kitasatosporales</taxon>
        <taxon>Streptomycetaceae</taxon>
        <taxon>Streptomyces</taxon>
    </lineage>
</organism>
<keyword evidence="4" id="KW-1185">Reference proteome</keyword>
<reference evidence="3" key="1">
    <citation type="submission" date="2021-06" db="EMBL/GenBank/DDBJ databases">
        <title>Sequencing of actinobacteria type strains.</title>
        <authorList>
            <person name="Nguyen G.-S."/>
            <person name="Wentzel A."/>
        </authorList>
    </citation>
    <scope>NUCLEOTIDE SEQUENCE</scope>
    <source>
        <strain evidence="3">P38-E01</strain>
    </source>
</reference>
<dbReference type="EMBL" id="JAELVF020000001">
    <property type="protein sequence ID" value="MBU7598453.1"/>
    <property type="molecule type" value="Genomic_DNA"/>
</dbReference>
<sequence length="245" mass="24481">MSAERSSSHLGPLTPRSHSSGSPPPSPFVPPPAGVANFAPVIPGAEGLPAGVLSRVRFLSRLAPSRRSTTAGLLGALIALALLIPSWAQEAEAPGSPTSAGQEAAPPETARSAGDGPRSDSPSSADEDRNGASAGGGRREGPAPGRLVSAPVRLADAEVVGLLRRGDRVDVLASRAEESAGSRARLVAHRARVAQLPTPARDGGASGASGTRAEDGGLVVLAVPPATARTLAGAAAHSRLTVSLW</sequence>
<accession>A0A949JGE3</accession>
<evidence type="ECO:0000259" key="2">
    <source>
        <dbReference type="Pfam" id="PF16976"/>
    </source>
</evidence>
<feature type="compositionally biased region" description="Pro residues" evidence="1">
    <location>
        <begin position="22"/>
        <end position="33"/>
    </location>
</feature>
<gene>
    <name evidence="3" type="ORF">JGS22_012720</name>
</gene>
<evidence type="ECO:0000313" key="3">
    <source>
        <dbReference type="EMBL" id="MBU7598453.1"/>
    </source>
</evidence>
<comment type="caution">
    <text evidence="3">The sequence shown here is derived from an EMBL/GenBank/DDBJ whole genome shotgun (WGS) entry which is preliminary data.</text>
</comment>
<feature type="region of interest" description="Disordered" evidence="1">
    <location>
        <begin position="91"/>
        <end position="149"/>
    </location>
</feature>
<dbReference type="Proteomes" id="UP000694501">
    <property type="component" value="Unassembled WGS sequence"/>
</dbReference>
<feature type="region of interest" description="Disordered" evidence="1">
    <location>
        <begin position="1"/>
        <end position="41"/>
    </location>
</feature>
<feature type="domain" description="Flp pilus assembly protein RcpC/CpaB" evidence="2">
    <location>
        <begin position="155"/>
        <end position="244"/>
    </location>
</feature>
<dbReference type="Pfam" id="PF16976">
    <property type="entry name" value="RcpC"/>
    <property type="match status" value="1"/>
</dbReference>
<dbReference type="AlphaFoldDB" id="A0A949JGE3"/>
<name>A0A949JGE3_9ACTN</name>
<evidence type="ECO:0000313" key="4">
    <source>
        <dbReference type="Proteomes" id="UP000694501"/>
    </source>
</evidence>